<sequence>MAKSNAPFTELSMLDLRGKQSVRATFKLSQKAIDAIGLVAVHMGIKQKSLFDHIIEDHVALDQLAQTIRIRKFKQLDRKQKTFVLSRRTIEALTAISETYSMPRDALVEYSIKKLESVIQSEKIRHEERKKLTGKLERHFNDLFSLYRESAVTLGEDDPFCRHLENLIDHMKRTAEDVNAFLEKSKVLQDF</sequence>
<protein>
    <submittedName>
        <fullName evidence="1">Uncharacterized protein</fullName>
    </submittedName>
</protein>
<dbReference type="EMBL" id="PDTI01000014">
    <property type="protein sequence ID" value="PIE63173.1"/>
    <property type="molecule type" value="Genomic_DNA"/>
</dbReference>
<comment type="caution">
    <text evidence="1">The sequence shown here is derived from an EMBL/GenBank/DDBJ whole genome shotgun (WGS) entry which is preliminary data.</text>
</comment>
<reference evidence="1 2" key="1">
    <citation type="submission" date="2017-10" db="EMBL/GenBank/DDBJ databases">
        <title>Novel microbial diversity and functional potential in the marine mammal oral microbiome.</title>
        <authorList>
            <person name="Dudek N.K."/>
            <person name="Sun C.L."/>
            <person name="Burstein D."/>
            <person name="Kantor R.S."/>
            <person name="Aliaga Goltsman D.S."/>
            <person name="Bik E.M."/>
            <person name="Thomas B.C."/>
            <person name="Banfield J.F."/>
            <person name="Relman D.A."/>
        </authorList>
    </citation>
    <scope>NUCLEOTIDE SEQUENCE [LARGE SCALE GENOMIC DNA]</scope>
    <source>
        <strain evidence="1">DOLJORAL78_47_202</strain>
    </source>
</reference>
<gene>
    <name evidence="1" type="ORF">CSA25_01580</name>
</gene>
<proteinExistence type="predicted"/>
<name>A0A2G6MSU7_9BACT</name>
<dbReference type="AlphaFoldDB" id="A0A2G6MSU7"/>
<dbReference type="Proteomes" id="UP000231203">
    <property type="component" value="Unassembled WGS sequence"/>
</dbReference>
<organism evidence="1 2">
    <name type="scientific">Desulfobacter postgatei</name>
    <dbReference type="NCBI Taxonomy" id="2293"/>
    <lineage>
        <taxon>Bacteria</taxon>
        <taxon>Pseudomonadati</taxon>
        <taxon>Thermodesulfobacteriota</taxon>
        <taxon>Desulfobacteria</taxon>
        <taxon>Desulfobacterales</taxon>
        <taxon>Desulfobacteraceae</taxon>
        <taxon>Desulfobacter</taxon>
    </lineage>
</organism>
<evidence type="ECO:0000313" key="2">
    <source>
        <dbReference type="Proteomes" id="UP000231203"/>
    </source>
</evidence>
<accession>A0A2G6MSU7</accession>
<evidence type="ECO:0000313" key="1">
    <source>
        <dbReference type="EMBL" id="PIE63173.1"/>
    </source>
</evidence>